<protein>
    <recommendedName>
        <fullName evidence="8">ABC transmembrane type-1 domain-containing protein</fullName>
    </recommendedName>
</protein>
<dbReference type="Pfam" id="PF00664">
    <property type="entry name" value="ABC_membrane"/>
    <property type="match status" value="1"/>
</dbReference>
<dbReference type="EMBL" id="JAIWYP010000001">
    <property type="protein sequence ID" value="KAH3887766.1"/>
    <property type="molecule type" value="Genomic_DNA"/>
</dbReference>
<evidence type="ECO:0000256" key="3">
    <source>
        <dbReference type="ARBA" id="ARBA00022741"/>
    </source>
</evidence>
<dbReference type="GO" id="GO:0016020">
    <property type="term" value="C:membrane"/>
    <property type="evidence" value="ECO:0007669"/>
    <property type="project" value="InterPro"/>
</dbReference>
<keyword evidence="4" id="KW-0067">ATP-binding</keyword>
<comment type="caution">
    <text evidence="9">The sequence shown here is derived from an EMBL/GenBank/DDBJ whole genome shotgun (WGS) entry which is preliminary data.</text>
</comment>
<keyword evidence="5 7" id="KW-1133">Transmembrane helix</keyword>
<keyword evidence="6 7" id="KW-0472">Membrane</keyword>
<keyword evidence="2 7" id="KW-0812">Transmembrane</keyword>
<dbReference type="PROSITE" id="PS50929">
    <property type="entry name" value="ABC_TM1F"/>
    <property type="match status" value="1"/>
</dbReference>
<dbReference type="SUPFAM" id="SSF90123">
    <property type="entry name" value="ABC transporter transmembrane region"/>
    <property type="match status" value="1"/>
</dbReference>
<dbReference type="InterPro" id="IPR036640">
    <property type="entry name" value="ABC1_TM_sf"/>
</dbReference>
<keyword evidence="3" id="KW-0547">Nucleotide-binding</keyword>
<dbReference type="GO" id="GO:0005524">
    <property type="term" value="F:ATP binding"/>
    <property type="evidence" value="ECO:0007669"/>
    <property type="project" value="UniProtKB-KW"/>
</dbReference>
<evidence type="ECO:0000256" key="1">
    <source>
        <dbReference type="ARBA" id="ARBA00022448"/>
    </source>
</evidence>
<reference evidence="9" key="2">
    <citation type="submission" date="2020-11" db="EMBL/GenBank/DDBJ databases">
        <authorList>
            <person name="McCartney M.A."/>
            <person name="Auch B."/>
            <person name="Kono T."/>
            <person name="Mallez S."/>
            <person name="Becker A."/>
            <person name="Gohl D.M."/>
            <person name="Silverstein K.A.T."/>
            <person name="Koren S."/>
            <person name="Bechman K.B."/>
            <person name="Herman A."/>
            <person name="Abrahante J.E."/>
            <person name="Garbe J."/>
        </authorList>
    </citation>
    <scope>NUCLEOTIDE SEQUENCE</scope>
    <source>
        <strain evidence="9">Duluth1</strain>
        <tissue evidence="9">Whole animal</tissue>
    </source>
</reference>
<dbReference type="InterPro" id="IPR050173">
    <property type="entry name" value="ABC_transporter_C-like"/>
</dbReference>
<feature type="domain" description="ABC transmembrane type-1" evidence="8">
    <location>
        <begin position="119"/>
        <end position="278"/>
    </location>
</feature>
<name>A0A9D4N4C0_DREPO</name>
<evidence type="ECO:0000256" key="2">
    <source>
        <dbReference type="ARBA" id="ARBA00022692"/>
    </source>
</evidence>
<evidence type="ECO:0000256" key="5">
    <source>
        <dbReference type="ARBA" id="ARBA00022989"/>
    </source>
</evidence>
<keyword evidence="1" id="KW-0813">Transport</keyword>
<gene>
    <name evidence="9" type="ORF">DPMN_011785</name>
</gene>
<feature type="transmembrane region" description="Helical" evidence="7">
    <location>
        <begin position="199"/>
        <end position="218"/>
    </location>
</feature>
<dbReference type="GO" id="GO:0140359">
    <property type="term" value="F:ABC-type transporter activity"/>
    <property type="evidence" value="ECO:0007669"/>
    <property type="project" value="InterPro"/>
</dbReference>
<accession>A0A9D4N4C0</accession>
<evidence type="ECO:0000256" key="7">
    <source>
        <dbReference type="SAM" id="Phobius"/>
    </source>
</evidence>
<organism evidence="9 10">
    <name type="scientific">Dreissena polymorpha</name>
    <name type="common">Zebra mussel</name>
    <name type="synonym">Mytilus polymorpha</name>
    <dbReference type="NCBI Taxonomy" id="45954"/>
    <lineage>
        <taxon>Eukaryota</taxon>
        <taxon>Metazoa</taxon>
        <taxon>Spiralia</taxon>
        <taxon>Lophotrochozoa</taxon>
        <taxon>Mollusca</taxon>
        <taxon>Bivalvia</taxon>
        <taxon>Autobranchia</taxon>
        <taxon>Heteroconchia</taxon>
        <taxon>Euheterodonta</taxon>
        <taxon>Imparidentia</taxon>
        <taxon>Neoheterodontei</taxon>
        <taxon>Myida</taxon>
        <taxon>Dreissenoidea</taxon>
        <taxon>Dreissenidae</taxon>
        <taxon>Dreissena</taxon>
    </lineage>
</organism>
<evidence type="ECO:0000259" key="8">
    <source>
        <dbReference type="PROSITE" id="PS50929"/>
    </source>
</evidence>
<evidence type="ECO:0000313" key="10">
    <source>
        <dbReference type="Proteomes" id="UP000828390"/>
    </source>
</evidence>
<dbReference type="Proteomes" id="UP000828390">
    <property type="component" value="Unassembled WGS sequence"/>
</dbReference>
<evidence type="ECO:0000256" key="4">
    <source>
        <dbReference type="ARBA" id="ARBA00022840"/>
    </source>
</evidence>
<sequence length="319" mass="36116">MDNGAVVESGRHVELMERDGKYTEMFRMFNETVMKNKSTKSDSTTDGTNLQRGVNYLKIEDTQEETNEGTNDIHKPKAEGNIAFSKLVLVEETEIVNIGVRTFTAYIHASGGWLVGLDVVLLYFLSAFSLVFSDYWLSAWIRHLTDSYTTNSTVKDIHADKMQYPMNTTMSSVMMSSNSSAIHAYEITKEKAISSETYLVVYISSLAFILALILVNGFCHAKVAITASNEIHDKCLDTVMKAPMSFFDSNPTGRILNRFSKDLDEVDVFIPQAINQTLRYTRVNRNIRIRDSLVTDRRDTDHSSLLRHETSLYGFYSAN</sequence>
<dbReference type="OrthoDB" id="6152769at2759"/>
<keyword evidence="10" id="KW-1185">Reference proteome</keyword>
<proteinExistence type="predicted"/>
<dbReference type="Gene3D" id="1.20.1560.10">
    <property type="entry name" value="ABC transporter type 1, transmembrane domain"/>
    <property type="match status" value="1"/>
</dbReference>
<feature type="transmembrane region" description="Helical" evidence="7">
    <location>
        <begin position="111"/>
        <end position="132"/>
    </location>
</feature>
<evidence type="ECO:0000313" key="9">
    <source>
        <dbReference type="EMBL" id="KAH3887766.1"/>
    </source>
</evidence>
<dbReference type="PANTHER" id="PTHR24223:SF447">
    <property type="entry name" value="MULTIDRUG RESISTANCE-ASSOCIATED PROTEIN 5"/>
    <property type="match status" value="1"/>
</dbReference>
<dbReference type="AlphaFoldDB" id="A0A9D4N4C0"/>
<reference evidence="9" key="1">
    <citation type="journal article" date="2019" name="bioRxiv">
        <title>The Genome of the Zebra Mussel, Dreissena polymorpha: A Resource for Invasive Species Research.</title>
        <authorList>
            <person name="McCartney M.A."/>
            <person name="Auch B."/>
            <person name="Kono T."/>
            <person name="Mallez S."/>
            <person name="Zhang Y."/>
            <person name="Obille A."/>
            <person name="Becker A."/>
            <person name="Abrahante J.E."/>
            <person name="Garbe J."/>
            <person name="Badalamenti J.P."/>
            <person name="Herman A."/>
            <person name="Mangelson H."/>
            <person name="Liachko I."/>
            <person name="Sullivan S."/>
            <person name="Sone E.D."/>
            <person name="Koren S."/>
            <person name="Silverstein K.A.T."/>
            <person name="Beckman K.B."/>
            <person name="Gohl D.M."/>
        </authorList>
    </citation>
    <scope>NUCLEOTIDE SEQUENCE</scope>
    <source>
        <strain evidence="9">Duluth1</strain>
        <tissue evidence="9">Whole animal</tissue>
    </source>
</reference>
<dbReference type="InterPro" id="IPR011527">
    <property type="entry name" value="ABC1_TM_dom"/>
</dbReference>
<evidence type="ECO:0000256" key="6">
    <source>
        <dbReference type="ARBA" id="ARBA00023136"/>
    </source>
</evidence>
<dbReference type="PANTHER" id="PTHR24223">
    <property type="entry name" value="ATP-BINDING CASSETTE SUB-FAMILY C"/>
    <property type="match status" value="1"/>
</dbReference>